<comment type="caution">
    <text evidence="1">The sequence shown here is derived from an EMBL/GenBank/DDBJ whole genome shotgun (WGS) entry which is preliminary data.</text>
</comment>
<accession>A0A9Q2C7V4</accession>
<dbReference type="AlphaFoldDB" id="A0A9Q2C7V4"/>
<reference evidence="1" key="1">
    <citation type="submission" date="2018-06" db="EMBL/GenBank/DDBJ databases">
        <authorList>
            <person name="O'Rourke A."/>
        </authorList>
    </citation>
    <scope>NUCLEOTIDE SEQUENCE</scope>
    <source>
        <strain evidence="1">132550021-3</strain>
    </source>
</reference>
<proteinExistence type="predicted"/>
<evidence type="ECO:0000313" key="1">
    <source>
        <dbReference type="EMBL" id="MBX3890161.1"/>
    </source>
</evidence>
<sequence length="113" mass="12737">MTLPLDISFRDFPYSKATEDAVIKQASSLARFQAEIVRCRVKLIQLPRQQTPIQSVRVHIDVMTRHDSHLSRHASGEDARAALCEAFREVEFALRREMVRGQSKATIGAKGGM</sequence>
<protein>
    <submittedName>
        <fullName evidence="1">HPF/RaiA family ribosome-associated protein</fullName>
    </submittedName>
</protein>
<name>A0A9Q2C7V4_RALPI</name>
<dbReference type="SUPFAM" id="SSF69754">
    <property type="entry name" value="Ribosome binding protein Y (YfiA homologue)"/>
    <property type="match status" value="1"/>
</dbReference>
<gene>
    <name evidence="1" type="ORF">DEE74_09820</name>
</gene>
<dbReference type="RefSeq" id="WP_116575935.1">
    <property type="nucleotide sequence ID" value="NZ_QGAO01000008.1"/>
</dbReference>
<dbReference type="InterPro" id="IPR003489">
    <property type="entry name" value="RHF/RaiA"/>
</dbReference>
<dbReference type="Gene3D" id="3.30.160.100">
    <property type="entry name" value="Ribosome hibernation promotion factor-like"/>
    <property type="match status" value="1"/>
</dbReference>
<dbReference type="Pfam" id="PF02482">
    <property type="entry name" value="Ribosomal_S30AE"/>
    <property type="match status" value="1"/>
</dbReference>
<dbReference type="EMBL" id="QGBI01000007">
    <property type="protein sequence ID" value="MBX3890161.1"/>
    <property type="molecule type" value="Genomic_DNA"/>
</dbReference>
<dbReference type="InterPro" id="IPR036567">
    <property type="entry name" value="RHF-like"/>
</dbReference>
<evidence type="ECO:0000313" key="2">
    <source>
        <dbReference type="Proteomes" id="UP001199322"/>
    </source>
</evidence>
<organism evidence="1 2">
    <name type="scientific">Ralstonia pickettii</name>
    <name type="common">Burkholderia pickettii</name>
    <dbReference type="NCBI Taxonomy" id="329"/>
    <lineage>
        <taxon>Bacteria</taxon>
        <taxon>Pseudomonadati</taxon>
        <taxon>Pseudomonadota</taxon>
        <taxon>Betaproteobacteria</taxon>
        <taxon>Burkholderiales</taxon>
        <taxon>Burkholderiaceae</taxon>
        <taxon>Ralstonia</taxon>
    </lineage>
</organism>
<dbReference type="Proteomes" id="UP001199322">
    <property type="component" value="Unassembled WGS sequence"/>
</dbReference>